<dbReference type="Proteomes" id="UP000006241">
    <property type="component" value="Unassembled WGS sequence"/>
</dbReference>
<dbReference type="InterPro" id="IPR007497">
    <property type="entry name" value="SIMPL/DUF541"/>
</dbReference>
<reference evidence="1 2" key="1">
    <citation type="submission" date="2009-01" db="EMBL/GenBank/DDBJ databases">
        <authorList>
            <person name="Qin X."/>
            <person name="Bachman B."/>
            <person name="Battles P."/>
            <person name="Bell A."/>
            <person name="Bess C."/>
            <person name="Bickham C."/>
            <person name="Chaboub L."/>
            <person name="Chen D."/>
            <person name="Coyle M."/>
            <person name="Deiros D.R."/>
            <person name="Dinh H."/>
            <person name="Forbes L."/>
            <person name="Fowler G."/>
            <person name="Francisco L."/>
            <person name="Fu Q."/>
            <person name="Gubbala S."/>
            <person name="Hale W."/>
            <person name="Han Y."/>
            <person name="Hemphill L."/>
            <person name="Highlander S.K."/>
            <person name="Hirani K."/>
            <person name="Hogues M."/>
            <person name="Jackson L."/>
            <person name="Jakkamsetti A."/>
            <person name="Javaid M."/>
            <person name="Jiang H."/>
            <person name="Korchina V."/>
            <person name="Kovar C."/>
            <person name="Lara F."/>
            <person name="Lee S."/>
            <person name="Mata R."/>
            <person name="Mathew T."/>
            <person name="Moen C."/>
            <person name="Morales K."/>
            <person name="Munidasa M."/>
            <person name="Nazareth L."/>
            <person name="Ngo R."/>
            <person name="Nguyen L."/>
            <person name="Okwuonu G."/>
            <person name="Ongeri F."/>
            <person name="Patil S."/>
            <person name="Petrosino J."/>
            <person name="Pham C."/>
            <person name="Pham P."/>
            <person name="Pu L.-L."/>
            <person name="Puazo M."/>
            <person name="Raj R."/>
            <person name="Reid J."/>
            <person name="Rouhana J."/>
            <person name="Saada N."/>
            <person name="Shang Y."/>
            <person name="Simmons D."/>
            <person name="Thornton R."/>
            <person name="Warren J."/>
            <person name="Weissenberger G."/>
            <person name="Zhang J."/>
            <person name="Zhang L."/>
            <person name="Zhou C."/>
            <person name="Zhu D."/>
            <person name="Muzny D."/>
            <person name="Worley K."/>
            <person name="Gibbs R."/>
        </authorList>
    </citation>
    <scope>NUCLEOTIDE SEQUENCE [LARGE SCALE GENOMIC DNA]</scope>
    <source>
        <strain evidence="1 2">ATCC 33300</strain>
    </source>
</reference>
<organism evidence="1 2">
    <name type="scientific">Sphingobacterium spiritivorum ATCC 33300</name>
    <dbReference type="NCBI Taxonomy" id="525372"/>
    <lineage>
        <taxon>Bacteria</taxon>
        <taxon>Pseudomonadati</taxon>
        <taxon>Bacteroidota</taxon>
        <taxon>Sphingobacteriia</taxon>
        <taxon>Sphingobacteriales</taxon>
        <taxon>Sphingobacteriaceae</taxon>
        <taxon>Sphingobacterium</taxon>
    </lineage>
</organism>
<evidence type="ECO:0008006" key="3">
    <source>
        <dbReference type="Google" id="ProtNLM"/>
    </source>
</evidence>
<dbReference type="EMBL" id="ACHB01000079">
    <property type="protein sequence ID" value="EEI90906.1"/>
    <property type="molecule type" value="Genomic_DNA"/>
</dbReference>
<dbReference type="GO" id="GO:0006974">
    <property type="term" value="P:DNA damage response"/>
    <property type="evidence" value="ECO:0007669"/>
    <property type="project" value="TreeGrafter"/>
</dbReference>
<evidence type="ECO:0000313" key="2">
    <source>
        <dbReference type="Proteomes" id="UP000006241"/>
    </source>
</evidence>
<evidence type="ECO:0000313" key="1">
    <source>
        <dbReference type="EMBL" id="EEI90906.1"/>
    </source>
</evidence>
<dbReference type="HOGENOM" id="CLU_096029_0_0_10"/>
<dbReference type="Pfam" id="PF04402">
    <property type="entry name" value="SIMPL"/>
    <property type="match status" value="1"/>
</dbReference>
<comment type="caution">
    <text evidence="1">The sequence shown here is derived from an EMBL/GenBank/DDBJ whole genome shotgun (WGS) entry which is preliminary data.</text>
</comment>
<protein>
    <recommendedName>
        <fullName evidence="3">DUF541 domain-containing protein</fullName>
    </recommendedName>
</protein>
<dbReference type="PANTHER" id="PTHR34387">
    <property type="entry name" value="SLR1258 PROTEIN"/>
    <property type="match status" value="1"/>
</dbReference>
<dbReference type="Gene3D" id="3.30.110.170">
    <property type="entry name" value="Protein of unknown function (DUF541), domain 1"/>
    <property type="match status" value="1"/>
</dbReference>
<accession>C2G1J7</accession>
<name>C2G1J7_SPHSI</name>
<dbReference type="InterPro" id="IPR052022">
    <property type="entry name" value="26kDa_periplasmic_antigen"/>
</dbReference>
<sequence length="254" mass="28454">MVKFLTGLRHKTTDMKKIILGILILGIMGTTYAQQQVTDNIRKVSTKGKAEKEVTPDIIYLSVSLREYYLDGNTKKKVTIETLEKQLFDAAMANGIKKEDFTIQNIWSYNNNDAKKKKNSELLQSRQYRLKVTDLSKLNSLFDDVDAKGLQNTSINEYDYSGKKELEKQLKTEAVNDAKSNATILAAAAGDKVGKVLIINDNTSFNFANYAPSVRAMSFKSADAMGGAPEQESLDIDIKPIKIYMEIDAIFELL</sequence>
<dbReference type="Gene3D" id="3.30.70.2970">
    <property type="entry name" value="Protein of unknown function (DUF541), domain 2"/>
    <property type="match status" value="1"/>
</dbReference>
<gene>
    <name evidence="1" type="ORF">HMPREF0765_3453</name>
</gene>
<dbReference type="AlphaFoldDB" id="C2G1J7"/>
<proteinExistence type="predicted"/>
<dbReference type="PANTHER" id="PTHR34387:SF1">
    <property type="entry name" value="PERIPLASMIC IMMUNOGENIC PROTEIN"/>
    <property type="match status" value="1"/>
</dbReference>